<dbReference type="SUPFAM" id="SSF52402">
    <property type="entry name" value="Adenine nucleotide alpha hydrolases-like"/>
    <property type="match status" value="1"/>
</dbReference>
<dbReference type="GO" id="GO:0006047">
    <property type="term" value="P:UDP-N-acetylglucosamine metabolic process"/>
    <property type="evidence" value="ECO:0007669"/>
    <property type="project" value="TreeGrafter"/>
</dbReference>
<protein>
    <recommendedName>
        <fullName evidence="2">glutamine--fructose-6-phosphate transaminase (isomerizing)</fullName>
        <ecNumber evidence="2">2.6.1.16</ecNumber>
    </recommendedName>
</protein>
<dbReference type="Gene3D" id="3.60.20.10">
    <property type="entry name" value="Glutamine Phosphoribosylpyrophosphate, subunit 1, domain 1"/>
    <property type="match status" value="1"/>
</dbReference>
<evidence type="ECO:0000256" key="5">
    <source>
        <dbReference type="ARBA" id="ARBA00022962"/>
    </source>
</evidence>
<gene>
    <name evidence="7" type="ORF">METZ01_LOCUS284988</name>
</gene>
<feature type="non-terminal residue" evidence="7">
    <location>
        <position position="395"/>
    </location>
</feature>
<sequence length="395" mass="45321">MCGIFGIIGQSHNNLAYIKSLSRHAKRRGQDSSGIMMFQEKYSVQRADFDISKLIKDLRIKNPEIFLGIGRLITNDNQAKQPFLSDDICVFHNGIIVNDNEVFEKEKINRLSNLDTEVFYALVKKYSKDIDLKKFKDIFLSKCQGTFSVAIALPKLGKLILFSNHGSLYLGYKKDAVIFSSEKFHLLKLNCKNIINLNKKIKVLNIPKLKNEKILLKDHKIKRRILISNRKFSSANEKILDKTKPHVVRCSRCILPHTFPFINFNQDGLCNYCLNYKNRSVTKPTKYLLKILENYRKKSGPDCIVPFSGGRDSSYSLHVIINELNMNPITCSYDWGMTSDIGRRNISRVCSKLGIENIIVSADIQKKRNNIRKNINAWLKNPHLGMVNIFTAGDK</sequence>
<dbReference type="EMBL" id="UINC01084999">
    <property type="protein sequence ID" value="SVC32134.1"/>
    <property type="molecule type" value="Genomic_DNA"/>
</dbReference>
<accession>A0A382L5C5</accession>
<dbReference type="GO" id="GO:0006002">
    <property type="term" value="P:fructose 6-phosphate metabolic process"/>
    <property type="evidence" value="ECO:0007669"/>
    <property type="project" value="TreeGrafter"/>
</dbReference>
<dbReference type="GO" id="GO:0004360">
    <property type="term" value="F:glutamine-fructose-6-phosphate transaminase (isomerizing) activity"/>
    <property type="evidence" value="ECO:0007669"/>
    <property type="project" value="UniProtKB-EC"/>
</dbReference>
<dbReference type="GO" id="GO:0006487">
    <property type="term" value="P:protein N-linked glycosylation"/>
    <property type="evidence" value="ECO:0007669"/>
    <property type="project" value="TreeGrafter"/>
</dbReference>
<keyword evidence="4" id="KW-0808">Transferase</keyword>
<comment type="catalytic activity">
    <reaction evidence="1">
        <text>D-fructose 6-phosphate + L-glutamine = D-glucosamine 6-phosphate + L-glutamate</text>
        <dbReference type="Rhea" id="RHEA:13237"/>
        <dbReference type="ChEBI" id="CHEBI:29985"/>
        <dbReference type="ChEBI" id="CHEBI:58359"/>
        <dbReference type="ChEBI" id="CHEBI:58725"/>
        <dbReference type="ChEBI" id="CHEBI:61527"/>
        <dbReference type="EC" id="2.6.1.16"/>
    </reaction>
</comment>
<organism evidence="7">
    <name type="scientific">marine metagenome</name>
    <dbReference type="NCBI Taxonomy" id="408172"/>
    <lineage>
        <taxon>unclassified sequences</taxon>
        <taxon>metagenomes</taxon>
        <taxon>ecological metagenomes</taxon>
    </lineage>
</organism>
<name>A0A382L5C5_9ZZZZ</name>
<dbReference type="InterPro" id="IPR014729">
    <property type="entry name" value="Rossmann-like_a/b/a_fold"/>
</dbReference>
<evidence type="ECO:0000313" key="7">
    <source>
        <dbReference type="EMBL" id="SVC32134.1"/>
    </source>
</evidence>
<evidence type="ECO:0000256" key="1">
    <source>
        <dbReference type="ARBA" id="ARBA00001031"/>
    </source>
</evidence>
<evidence type="ECO:0000256" key="4">
    <source>
        <dbReference type="ARBA" id="ARBA00022679"/>
    </source>
</evidence>
<dbReference type="InterPro" id="IPR017932">
    <property type="entry name" value="GATase_2_dom"/>
</dbReference>
<dbReference type="AlphaFoldDB" id="A0A382L5C5"/>
<reference evidence="7" key="1">
    <citation type="submission" date="2018-05" db="EMBL/GenBank/DDBJ databases">
        <authorList>
            <person name="Lanie J.A."/>
            <person name="Ng W.-L."/>
            <person name="Kazmierczak K.M."/>
            <person name="Andrzejewski T.M."/>
            <person name="Davidsen T.M."/>
            <person name="Wayne K.J."/>
            <person name="Tettelin H."/>
            <person name="Glass J.I."/>
            <person name="Rusch D."/>
            <person name="Podicherti R."/>
            <person name="Tsui H.-C.T."/>
            <person name="Winkler M.E."/>
        </authorList>
    </citation>
    <scope>NUCLEOTIDE SEQUENCE</scope>
</reference>
<evidence type="ECO:0000256" key="2">
    <source>
        <dbReference type="ARBA" id="ARBA00012916"/>
    </source>
</evidence>
<dbReference type="Pfam" id="PF13537">
    <property type="entry name" value="GATase_7"/>
    <property type="match status" value="1"/>
</dbReference>
<dbReference type="CDD" id="cd00352">
    <property type="entry name" value="Gn_AT_II"/>
    <property type="match status" value="1"/>
</dbReference>
<evidence type="ECO:0000256" key="3">
    <source>
        <dbReference type="ARBA" id="ARBA00022576"/>
    </source>
</evidence>
<proteinExistence type="predicted"/>
<keyword evidence="5" id="KW-0315">Glutamine amidotransferase</keyword>
<dbReference type="PANTHER" id="PTHR10937">
    <property type="entry name" value="GLUCOSAMINE--FRUCTOSE-6-PHOSPHATE AMINOTRANSFERASE, ISOMERIZING"/>
    <property type="match status" value="1"/>
</dbReference>
<dbReference type="SUPFAM" id="SSF56235">
    <property type="entry name" value="N-terminal nucleophile aminohydrolases (Ntn hydrolases)"/>
    <property type="match status" value="1"/>
</dbReference>
<dbReference type="EC" id="2.6.1.16" evidence="2"/>
<dbReference type="PANTHER" id="PTHR10937:SF0">
    <property type="entry name" value="GLUTAMINE--FRUCTOSE-6-PHOSPHATE TRANSAMINASE (ISOMERIZING)"/>
    <property type="match status" value="1"/>
</dbReference>
<dbReference type="Gene3D" id="3.40.50.620">
    <property type="entry name" value="HUPs"/>
    <property type="match status" value="1"/>
</dbReference>
<feature type="domain" description="Glutamine amidotransferase type-2" evidence="6">
    <location>
        <begin position="2"/>
        <end position="220"/>
    </location>
</feature>
<evidence type="ECO:0000259" key="6">
    <source>
        <dbReference type="PROSITE" id="PS51278"/>
    </source>
</evidence>
<dbReference type="InterPro" id="IPR029055">
    <property type="entry name" value="Ntn_hydrolases_N"/>
</dbReference>
<dbReference type="PROSITE" id="PS51278">
    <property type="entry name" value="GATASE_TYPE_2"/>
    <property type="match status" value="1"/>
</dbReference>
<keyword evidence="3" id="KW-0032">Aminotransferase</keyword>